<dbReference type="InterPro" id="IPR050343">
    <property type="entry name" value="RsuA_PseudoU_synthase"/>
</dbReference>
<evidence type="ECO:0000313" key="1">
    <source>
        <dbReference type="EMBL" id="KAK9135423.1"/>
    </source>
</evidence>
<keyword evidence="2" id="KW-1185">Reference proteome</keyword>
<comment type="caution">
    <text evidence="1">The sequence shown here is derived from an EMBL/GenBank/DDBJ whole genome shotgun (WGS) entry which is preliminary data.</text>
</comment>
<organism evidence="1 2">
    <name type="scientific">Stephania yunnanensis</name>
    <dbReference type="NCBI Taxonomy" id="152371"/>
    <lineage>
        <taxon>Eukaryota</taxon>
        <taxon>Viridiplantae</taxon>
        <taxon>Streptophyta</taxon>
        <taxon>Embryophyta</taxon>
        <taxon>Tracheophyta</taxon>
        <taxon>Spermatophyta</taxon>
        <taxon>Magnoliopsida</taxon>
        <taxon>Ranunculales</taxon>
        <taxon>Menispermaceae</taxon>
        <taxon>Menispermoideae</taxon>
        <taxon>Cissampelideae</taxon>
        <taxon>Stephania</taxon>
    </lineage>
</organism>
<dbReference type="GO" id="GO:0000488">
    <property type="term" value="P:maturation of LSU-rRNA from tetracistronic rRNA transcript (SSU-rRNA, LSU-rRNA, 4.5S-rRNA, 5S-rRNA)"/>
    <property type="evidence" value="ECO:0007669"/>
    <property type="project" value="TreeGrafter"/>
</dbReference>
<dbReference type="GO" id="GO:0032544">
    <property type="term" value="P:plastid translation"/>
    <property type="evidence" value="ECO:0007669"/>
    <property type="project" value="TreeGrafter"/>
</dbReference>
<sequence>MLLTADHDDRVMPLGLLHSLKLLAVHEGRNHEVRELVKNAGLKLHSLKRMRIGGYRLPSDLGFGKHVELKNKELKSLGWNN</sequence>
<dbReference type="GO" id="GO:0000489">
    <property type="term" value="P:maturation of SSU-rRNA from tetracistronic rRNA transcript (SSU-rRNA, LSU-rRNA, 4.5S-rRNA, 5S-rRNA)"/>
    <property type="evidence" value="ECO:0007669"/>
    <property type="project" value="TreeGrafter"/>
</dbReference>
<dbReference type="GO" id="GO:0009982">
    <property type="term" value="F:pseudouridine synthase activity"/>
    <property type="evidence" value="ECO:0007669"/>
    <property type="project" value="InterPro"/>
</dbReference>
<accession>A0AAP0JLN0</accession>
<dbReference type="Gene3D" id="3.30.2350.10">
    <property type="entry name" value="Pseudouridine synthase"/>
    <property type="match status" value="1"/>
</dbReference>
<dbReference type="EMBL" id="JBBNAF010000006">
    <property type="protein sequence ID" value="KAK9135423.1"/>
    <property type="molecule type" value="Genomic_DNA"/>
</dbReference>
<dbReference type="PANTHER" id="PTHR47683:SF2">
    <property type="entry name" value="RNA-BINDING S4 DOMAIN-CONTAINING PROTEIN"/>
    <property type="match status" value="1"/>
</dbReference>
<protein>
    <submittedName>
        <fullName evidence="1">Uncharacterized protein</fullName>
    </submittedName>
</protein>
<dbReference type="GO" id="GO:0009507">
    <property type="term" value="C:chloroplast"/>
    <property type="evidence" value="ECO:0007669"/>
    <property type="project" value="TreeGrafter"/>
</dbReference>
<dbReference type="PANTHER" id="PTHR47683">
    <property type="entry name" value="PSEUDOURIDINE SYNTHASE FAMILY PROTEIN-RELATED"/>
    <property type="match status" value="1"/>
</dbReference>
<dbReference type="Proteomes" id="UP001420932">
    <property type="component" value="Unassembled WGS sequence"/>
</dbReference>
<dbReference type="AlphaFoldDB" id="A0AAP0JLN0"/>
<evidence type="ECO:0000313" key="2">
    <source>
        <dbReference type="Proteomes" id="UP001420932"/>
    </source>
</evidence>
<dbReference type="GO" id="GO:0001522">
    <property type="term" value="P:pseudouridine synthesis"/>
    <property type="evidence" value="ECO:0007669"/>
    <property type="project" value="InterPro"/>
</dbReference>
<dbReference type="InterPro" id="IPR020103">
    <property type="entry name" value="PsdUridine_synth_cat_dom_sf"/>
</dbReference>
<name>A0AAP0JLN0_9MAGN</name>
<reference evidence="1 2" key="1">
    <citation type="submission" date="2024-01" db="EMBL/GenBank/DDBJ databases">
        <title>Genome assemblies of Stephania.</title>
        <authorList>
            <person name="Yang L."/>
        </authorList>
    </citation>
    <scope>NUCLEOTIDE SEQUENCE [LARGE SCALE GENOMIC DNA]</scope>
    <source>
        <strain evidence="1">YNDBR</strain>
        <tissue evidence="1">Leaf</tissue>
    </source>
</reference>
<dbReference type="SUPFAM" id="SSF55120">
    <property type="entry name" value="Pseudouridine synthase"/>
    <property type="match status" value="1"/>
</dbReference>
<proteinExistence type="predicted"/>
<gene>
    <name evidence="1" type="ORF">Syun_014753</name>
</gene>
<dbReference type="GO" id="GO:0003723">
    <property type="term" value="F:RNA binding"/>
    <property type="evidence" value="ECO:0007669"/>
    <property type="project" value="InterPro"/>
</dbReference>